<accession>A0AAN7T111</accession>
<keyword evidence="5" id="KW-1133">Transmembrane helix</keyword>
<name>A0AAN7T111_9EURO</name>
<keyword evidence="5" id="KW-0472">Membrane</keyword>
<evidence type="ECO:0000256" key="4">
    <source>
        <dbReference type="ARBA" id="ARBA00023002"/>
    </source>
</evidence>
<dbReference type="EMBL" id="JAVRRJ010000003">
    <property type="protein sequence ID" value="KAK5086795.1"/>
    <property type="molecule type" value="Genomic_DNA"/>
</dbReference>
<dbReference type="InterPro" id="IPR036249">
    <property type="entry name" value="Thioredoxin-like_sf"/>
</dbReference>
<dbReference type="SUPFAM" id="SSF54373">
    <property type="entry name" value="FAD-linked reductases, C-terminal domain"/>
    <property type="match status" value="1"/>
</dbReference>
<evidence type="ECO:0000313" key="9">
    <source>
        <dbReference type="Proteomes" id="UP001309876"/>
    </source>
</evidence>
<dbReference type="PANTHER" id="PTHR43004">
    <property type="entry name" value="TRK SYSTEM POTASSIUM UPTAKE PROTEIN"/>
    <property type="match status" value="1"/>
</dbReference>
<dbReference type="PROSITE" id="PS51257">
    <property type="entry name" value="PROKAR_LIPOPROTEIN"/>
    <property type="match status" value="1"/>
</dbReference>
<sequence>MVHLRNDDRVDVVIVGSGSAGCATALWLAIYNDRFCKPAQNGTTNGHTTLSTTKVSRTPITYRILEPRQGRLELGQADGVQCRTVEIYESFGLGHLLRHEGYWVNEVVFWASDDKAAVNGSGHRGIVRTGRTADVAPGLSHEPHIILNQARINGLMLDRIQELKGRDVDYSWKVIGVEAEEDTDADYPVKVLAEHQGQQKVVRAKYILGADGAHSMVRRSLGIPMEGDSTDAVWGVMDVFPRTTFPDVRKKSTIRSDAGTLMIIPREGDSMIRLYIEMPAGTSPKAVTLEELQNKAREMFRPYDIEFLATAWWSAYSIGQRVARSMVDPSGRIFLSGDASHTHSPKAGQGMNASLQDGYNLGWKLGALLTGQADGKILQSYIQERHKYAKQLIDFDKYWAKLFSSKPRPDGTRPSAEEFNQAFVKGGVFTAGMAANYEGSDLVDVGISNQELAKNIIVGERLPSAQVVRLSDSKPFHLQSLAKSDGRWRLMMFAGNVDDTETFSKLSRLGKILATSKGPSRAITPHDLPIDSILEYLVVLEGDRSKVEFDQIHSTFKPSMQHLPIQNLHKIFCDDESWNWGHGHAYQTFGIDPKLGCMVLVRPDQYVSAVLSLHEDEVPKISAFFTSFMRAATT</sequence>
<keyword evidence="4" id="KW-0560">Oxidoreductase</keyword>
<organism evidence="8 9">
    <name type="scientific">Lithohypha guttulata</name>
    <dbReference type="NCBI Taxonomy" id="1690604"/>
    <lineage>
        <taxon>Eukaryota</taxon>
        <taxon>Fungi</taxon>
        <taxon>Dikarya</taxon>
        <taxon>Ascomycota</taxon>
        <taxon>Pezizomycotina</taxon>
        <taxon>Eurotiomycetes</taxon>
        <taxon>Chaetothyriomycetidae</taxon>
        <taxon>Chaetothyriales</taxon>
        <taxon>Trichomeriaceae</taxon>
        <taxon>Lithohypha</taxon>
    </lineage>
</organism>
<comment type="caution">
    <text evidence="8">The sequence shown here is derived from an EMBL/GenBank/DDBJ whole genome shotgun (WGS) entry which is preliminary data.</text>
</comment>
<dbReference type="SUPFAM" id="SSF51905">
    <property type="entry name" value="FAD/NAD(P)-binding domain"/>
    <property type="match status" value="1"/>
</dbReference>
<protein>
    <recommendedName>
        <fullName evidence="10">Phenol 2-monooxygenase</fullName>
    </recommendedName>
</protein>
<evidence type="ECO:0000256" key="1">
    <source>
        <dbReference type="ARBA" id="ARBA00007801"/>
    </source>
</evidence>
<dbReference type="GO" id="GO:0016709">
    <property type="term" value="F:oxidoreductase activity, acting on paired donors, with incorporation or reduction of molecular oxygen, NAD(P)H as one donor, and incorporation of one atom of oxygen"/>
    <property type="evidence" value="ECO:0007669"/>
    <property type="project" value="UniProtKB-ARBA"/>
</dbReference>
<dbReference type="Pfam" id="PF07976">
    <property type="entry name" value="Phe_hydrox_dim"/>
    <property type="match status" value="1"/>
</dbReference>
<evidence type="ECO:0000256" key="3">
    <source>
        <dbReference type="ARBA" id="ARBA00022827"/>
    </source>
</evidence>
<evidence type="ECO:0000256" key="5">
    <source>
        <dbReference type="SAM" id="Phobius"/>
    </source>
</evidence>
<evidence type="ECO:0000259" key="7">
    <source>
        <dbReference type="Pfam" id="PF07976"/>
    </source>
</evidence>
<dbReference type="InterPro" id="IPR012941">
    <property type="entry name" value="Phe_hydrox_C_dim_dom"/>
</dbReference>
<evidence type="ECO:0000256" key="2">
    <source>
        <dbReference type="ARBA" id="ARBA00022630"/>
    </source>
</evidence>
<evidence type="ECO:0008006" key="10">
    <source>
        <dbReference type="Google" id="ProtNLM"/>
    </source>
</evidence>
<feature type="domain" description="FAD-binding" evidence="6">
    <location>
        <begin position="9"/>
        <end position="395"/>
    </location>
</feature>
<dbReference type="NCBIfam" id="NF006144">
    <property type="entry name" value="PRK08294.1"/>
    <property type="match status" value="1"/>
</dbReference>
<proteinExistence type="inferred from homology"/>
<dbReference type="PRINTS" id="PR00420">
    <property type="entry name" value="RNGMNOXGNASE"/>
</dbReference>
<evidence type="ECO:0000259" key="6">
    <source>
        <dbReference type="Pfam" id="PF01494"/>
    </source>
</evidence>
<evidence type="ECO:0000313" key="8">
    <source>
        <dbReference type="EMBL" id="KAK5086795.1"/>
    </source>
</evidence>
<dbReference type="PANTHER" id="PTHR43004:SF10">
    <property type="entry name" value="2-MONOOXYGENASE, PUTATIVE (AFU_ORTHOLOGUE AFUA_6G11480)-RELATED"/>
    <property type="match status" value="1"/>
</dbReference>
<dbReference type="InterPro" id="IPR002938">
    <property type="entry name" value="FAD-bd"/>
</dbReference>
<feature type="transmembrane region" description="Helical" evidence="5">
    <location>
        <begin position="12"/>
        <end position="31"/>
    </location>
</feature>
<dbReference type="Gene3D" id="3.50.50.60">
    <property type="entry name" value="FAD/NAD(P)-binding domain"/>
    <property type="match status" value="1"/>
</dbReference>
<dbReference type="AlphaFoldDB" id="A0AAN7T111"/>
<dbReference type="SUPFAM" id="SSF52833">
    <property type="entry name" value="Thioredoxin-like"/>
    <property type="match status" value="1"/>
</dbReference>
<keyword evidence="2" id="KW-0285">Flavoprotein</keyword>
<dbReference type="CDD" id="cd02979">
    <property type="entry name" value="PHOX_C"/>
    <property type="match status" value="1"/>
</dbReference>
<feature type="domain" description="Phenol hydroxylase-like C-terminal dimerisation" evidence="7">
    <location>
        <begin position="436"/>
        <end position="631"/>
    </location>
</feature>
<dbReference type="GO" id="GO:0071949">
    <property type="term" value="F:FAD binding"/>
    <property type="evidence" value="ECO:0007669"/>
    <property type="project" value="InterPro"/>
</dbReference>
<dbReference type="Gene3D" id="3.40.30.20">
    <property type="match status" value="1"/>
</dbReference>
<keyword evidence="9" id="KW-1185">Reference proteome</keyword>
<dbReference type="Gene3D" id="3.30.9.10">
    <property type="entry name" value="D-Amino Acid Oxidase, subunit A, domain 2"/>
    <property type="match status" value="1"/>
</dbReference>
<reference evidence="8 9" key="1">
    <citation type="submission" date="2023-08" db="EMBL/GenBank/DDBJ databases">
        <title>Black Yeasts Isolated from many extreme environments.</title>
        <authorList>
            <person name="Coleine C."/>
            <person name="Stajich J.E."/>
            <person name="Selbmann L."/>
        </authorList>
    </citation>
    <scope>NUCLEOTIDE SEQUENCE [LARGE SCALE GENOMIC DNA]</scope>
    <source>
        <strain evidence="8 9">CCFEE 5910</strain>
    </source>
</reference>
<dbReference type="InterPro" id="IPR036188">
    <property type="entry name" value="FAD/NAD-bd_sf"/>
</dbReference>
<keyword evidence="5" id="KW-0812">Transmembrane</keyword>
<dbReference type="InterPro" id="IPR038220">
    <property type="entry name" value="PHOX_C_sf"/>
</dbReference>
<gene>
    <name evidence="8" type="ORF">LTR05_003963</name>
</gene>
<keyword evidence="3" id="KW-0274">FAD</keyword>
<comment type="similarity">
    <text evidence="1">Belongs to the PheA/TfdB FAD monooxygenase family.</text>
</comment>
<dbReference type="Proteomes" id="UP001309876">
    <property type="component" value="Unassembled WGS sequence"/>
</dbReference>
<dbReference type="Pfam" id="PF01494">
    <property type="entry name" value="FAD_binding_3"/>
    <property type="match status" value="1"/>
</dbReference>
<dbReference type="InterPro" id="IPR050641">
    <property type="entry name" value="RIFMO-like"/>
</dbReference>